<protein>
    <submittedName>
        <fullName evidence="1">Uncharacterized protein</fullName>
    </submittedName>
</protein>
<accession>A0A5Q2N0U3</accession>
<organism evidence="1 2">
    <name type="scientific">Heliorestis convoluta</name>
    <dbReference type="NCBI Taxonomy" id="356322"/>
    <lineage>
        <taxon>Bacteria</taxon>
        <taxon>Bacillati</taxon>
        <taxon>Bacillota</taxon>
        <taxon>Clostridia</taxon>
        <taxon>Eubacteriales</taxon>
        <taxon>Heliobacteriaceae</taxon>
        <taxon>Heliorestis</taxon>
    </lineage>
</organism>
<gene>
    <name evidence="1" type="ORF">FTV88_1246</name>
</gene>
<dbReference type="AlphaFoldDB" id="A0A5Q2N0U3"/>
<reference evidence="2" key="1">
    <citation type="submission" date="2019-11" db="EMBL/GenBank/DDBJ databases">
        <title>Genome sequence of Heliorestis convoluta strain HH, an alkaliphilic and minimalistic phototrophic bacterium from a soda lake in Egypt.</title>
        <authorList>
            <person name="Dewey E.D."/>
            <person name="Stokes L.M."/>
            <person name="Burchell B.M."/>
            <person name="Shaffer K.N."/>
            <person name="Huntington A.M."/>
            <person name="Baker J.M."/>
            <person name="Nadendla S."/>
            <person name="Giglio M.G."/>
            <person name="Touchman J.W."/>
            <person name="Blankenship R.E."/>
            <person name="Madigan M.T."/>
            <person name="Sattley W.M."/>
        </authorList>
    </citation>
    <scope>NUCLEOTIDE SEQUENCE [LARGE SCALE GENOMIC DNA]</scope>
    <source>
        <strain evidence="2">HH</strain>
    </source>
</reference>
<proteinExistence type="predicted"/>
<keyword evidence="2" id="KW-1185">Reference proteome</keyword>
<dbReference type="Proteomes" id="UP000366051">
    <property type="component" value="Chromosome"/>
</dbReference>
<dbReference type="KEGG" id="hcv:FTV88_1246"/>
<name>A0A5Q2N0U3_9FIRM</name>
<evidence type="ECO:0000313" key="1">
    <source>
        <dbReference type="EMBL" id="QGG47393.1"/>
    </source>
</evidence>
<dbReference type="EMBL" id="CP045875">
    <property type="protein sequence ID" value="QGG47393.1"/>
    <property type="molecule type" value="Genomic_DNA"/>
</dbReference>
<evidence type="ECO:0000313" key="2">
    <source>
        <dbReference type="Proteomes" id="UP000366051"/>
    </source>
</evidence>
<sequence>MYKFSIIKSRKKKMAQPAITVAGKSHLFRTNVSSPAISAAGKETLSLI</sequence>